<dbReference type="CDD" id="cd06583">
    <property type="entry name" value="PGRP"/>
    <property type="match status" value="1"/>
</dbReference>
<comment type="similarity">
    <text evidence="2">Belongs to the N-acetylmuramoyl-L-alanine amidase 2 family.</text>
</comment>
<dbReference type="GO" id="GO:0071555">
    <property type="term" value="P:cell wall organization"/>
    <property type="evidence" value="ECO:0007669"/>
    <property type="project" value="UniProtKB-KW"/>
</dbReference>
<dbReference type="EC" id="3.5.1.28" evidence="3"/>
<dbReference type="EMBL" id="LR536450">
    <property type="protein sequence ID" value="VFU08636.1"/>
    <property type="molecule type" value="Genomic_DNA"/>
</dbReference>
<proteinExistence type="inferred from homology"/>
<sequence length="246" mass="26533">MPAAFCSSPNHGERKGGRTPDSLILHYTGVATGEAAVRLLCDPATQVSAHYVVMPDGALWQLVPETRRAWHAGKGSWAGETDMNDISIGVEIAHPGHKDGAAAFPYPEAQIATVTALCLDIVGRWRITPQRVLAHSDIAPDRKIDPGEFFPWAQLAKAGVGHYVAPCPIADGPRLEQDASGADVEELQSLLARYGYGIDFSGVYDKKTQLVVRAFQRHFRPGLVDGTADFSTVVTLRKLLAARPQG</sequence>
<evidence type="ECO:0000313" key="7">
    <source>
        <dbReference type="EMBL" id="VFU08636.1"/>
    </source>
</evidence>
<dbReference type="InterPro" id="IPR036366">
    <property type="entry name" value="PGBDSf"/>
</dbReference>
<dbReference type="GO" id="GO:0008745">
    <property type="term" value="F:N-acetylmuramoyl-L-alanine amidase activity"/>
    <property type="evidence" value="ECO:0007669"/>
    <property type="project" value="UniProtKB-EC"/>
</dbReference>
<accession>A0A4U8YYQ7</accession>
<dbReference type="PANTHER" id="PTHR30417:SF1">
    <property type="entry name" value="N-ACETYLMURAMOYL-L-ALANINE AMIDASE AMID"/>
    <property type="match status" value="1"/>
</dbReference>
<keyword evidence="5" id="KW-0961">Cell wall biogenesis/degradation</keyword>
<evidence type="ECO:0000256" key="2">
    <source>
        <dbReference type="ARBA" id="ARBA00007553"/>
    </source>
</evidence>
<dbReference type="Gene3D" id="1.10.101.10">
    <property type="entry name" value="PGBD-like superfamily/PGBD"/>
    <property type="match status" value="1"/>
</dbReference>
<gene>
    <name evidence="7" type="ORF">MTUNDRAET4_1743</name>
</gene>
<dbReference type="InterPro" id="IPR036365">
    <property type="entry name" value="PGBD-like_sf"/>
</dbReference>
<dbReference type="GO" id="GO:0009254">
    <property type="term" value="P:peptidoglycan turnover"/>
    <property type="evidence" value="ECO:0007669"/>
    <property type="project" value="TreeGrafter"/>
</dbReference>
<evidence type="ECO:0000313" key="8">
    <source>
        <dbReference type="Proteomes" id="UP000294360"/>
    </source>
</evidence>
<evidence type="ECO:0000256" key="5">
    <source>
        <dbReference type="ARBA" id="ARBA00023316"/>
    </source>
</evidence>
<dbReference type="SUPFAM" id="SSF55846">
    <property type="entry name" value="N-acetylmuramoyl-L-alanine amidase-like"/>
    <property type="match status" value="1"/>
</dbReference>
<protein>
    <recommendedName>
        <fullName evidence="3">N-acetylmuramoyl-L-alanine amidase</fullName>
        <ecNumber evidence="3">3.5.1.28</ecNumber>
    </recommendedName>
</protein>
<dbReference type="InterPro" id="IPR036505">
    <property type="entry name" value="Amidase/PGRP_sf"/>
</dbReference>
<dbReference type="InterPro" id="IPR051206">
    <property type="entry name" value="NAMLAA_amidase_2"/>
</dbReference>
<dbReference type="PANTHER" id="PTHR30417">
    <property type="entry name" value="N-ACETYLMURAMOYL-L-ALANINE AMIDASE AMID"/>
    <property type="match status" value="1"/>
</dbReference>
<dbReference type="GO" id="GO:0009253">
    <property type="term" value="P:peptidoglycan catabolic process"/>
    <property type="evidence" value="ECO:0007669"/>
    <property type="project" value="InterPro"/>
</dbReference>
<keyword evidence="4" id="KW-0378">Hydrolase</keyword>
<dbReference type="Proteomes" id="UP000294360">
    <property type="component" value="Chromosome"/>
</dbReference>
<feature type="domain" description="N-acetylmuramoyl-L-alanine amidase" evidence="6">
    <location>
        <begin position="8"/>
        <end position="147"/>
    </location>
</feature>
<evidence type="ECO:0000256" key="1">
    <source>
        <dbReference type="ARBA" id="ARBA00001561"/>
    </source>
</evidence>
<name>A0A4U8YYQ7_METTU</name>
<evidence type="ECO:0000256" key="4">
    <source>
        <dbReference type="ARBA" id="ARBA00022801"/>
    </source>
</evidence>
<dbReference type="Gene3D" id="3.40.80.10">
    <property type="entry name" value="Peptidoglycan recognition protein-like"/>
    <property type="match status" value="1"/>
</dbReference>
<dbReference type="RefSeq" id="WP_244605754.1">
    <property type="nucleotide sequence ID" value="NZ_CP139089.1"/>
</dbReference>
<dbReference type="KEGG" id="mtun:MTUNDRAET4_1743"/>
<dbReference type="SMART" id="SM00644">
    <property type="entry name" value="Ami_2"/>
    <property type="match status" value="1"/>
</dbReference>
<dbReference type="GO" id="GO:0019867">
    <property type="term" value="C:outer membrane"/>
    <property type="evidence" value="ECO:0007669"/>
    <property type="project" value="TreeGrafter"/>
</dbReference>
<comment type="catalytic activity">
    <reaction evidence="1">
        <text>Hydrolyzes the link between N-acetylmuramoyl residues and L-amino acid residues in certain cell-wall glycopeptides.</text>
        <dbReference type="EC" id="3.5.1.28"/>
    </reaction>
</comment>
<evidence type="ECO:0000259" key="6">
    <source>
        <dbReference type="SMART" id="SM00644"/>
    </source>
</evidence>
<dbReference type="InterPro" id="IPR002502">
    <property type="entry name" value="Amidase_domain"/>
</dbReference>
<dbReference type="AlphaFoldDB" id="A0A4U8YYQ7"/>
<dbReference type="Pfam" id="PF01510">
    <property type="entry name" value="Amidase_2"/>
    <property type="match status" value="1"/>
</dbReference>
<reference evidence="7 8" key="1">
    <citation type="submission" date="2019-03" db="EMBL/GenBank/DDBJ databases">
        <authorList>
            <person name="Kox A.R. M."/>
        </authorList>
    </citation>
    <scope>NUCLEOTIDE SEQUENCE [LARGE SCALE GENOMIC DNA]</scope>
    <source>
        <strain evidence="7">MTUNDRAET4 annotated genome</strain>
    </source>
</reference>
<organism evidence="7 8">
    <name type="scientific">Methylocella tundrae</name>
    <dbReference type="NCBI Taxonomy" id="227605"/>
    <lineage>
        <taxon>Bacteria</taxon>
        <taxon>Pseudomonadati</taxon>
        <taxon>Pseudomonadota</taxon>
        <taxon>Alphaproteobacteria</taxon>
        <taxon>Hyphomicrobiales</taxon>
        <taxon>Beijerinckiaceae</taxon>
        <taxon>Methylocella</taxon>
    </lineage>
</organism>
<dbReference type="Pfam" id="PF01471">
    <property type="entry name" value="PG_binding_1"/>
    <property type="match status" value="1"/>
</dbReference>
<dbReference type="InterPro" id="IPR002477">
    <property type="entry name" value="Peptidoglycan-bd-like"/>
</dbReference>
<evidence type="ECO:0000256" key="3">
    <source>
        <dbReference type="ARBA" id="ARBA00011901"/>
    </source>
</evidence>
<dbReference type="SUPFAM" id="SSF47090">
    <property type="entry name" value="PGBD-like"/>
    <property type="match status" value="1"/>
</dbReference>